<reference evidence="1" key="1">
    <citation type="submission" date="2023-02" db="EMBL/GenBank/DDBJ databases">
        <title>Kitasatospora phosalacinea NBRC 14362.</title>
        <authorList>
            <person name="Ichikawa N."/>
            <person name="Sato H."/>
            <person name="Tonouchi N."/>
        </authorList>
    </citation>
    <scope>NUCLEOTIDE SEQUENCE</scope>
    <source>
        <strain evidence="1">NBRC 14362</strain>
    </source>
</reference>
<accession>A0A9W6PQW2</accession>
<dbReference type="Proteomes" id="UP001165143">
    <property type="component" value="Unassembled WGS sequence"/>
</dbReference>
<name>A0A9W6PQW2_9ACTN</name>
<evidence type="ECO:0000313" key="1">
    <source>
        <dbReference type="EMBL" id="GLW59627.1"/>
    </source>
</evidence>
<evidence type="ECO:0000313" key="2">
    <source>
        <dbReference type="Proteomes" id="UP001165143"/>
    </source>
</evidence>
<protein>
    <submittedName>
        <fullName evidence="1">Uncharacterized protein</fullName>
    </submittedName>
</protein>
<sequence length="210" mass="23394">MAAVPENPWFRPPRYYHWYRFGPGELAFLSELRKCTATWTLPETENEVLRNEDEAALVAVAYVSDPERGAGLATFGVHMAGPTVRGDLVSGHSYAMYYLPKEPTGLAMEATGNSRVLAEAAAAWFESVLQKPVVRHEWECDGQIYARLYEFADTGQGLAGMYNEDLAPHEVTESLLTHNHGANHSWVDVGELGRFVDPTRTVQVWGRPLA</sequence>
<comment type="caution">
    <text evidence="1">The sequence shown here is derived from an EMBL/GenBank/DDBJ whole genome shotgun (WGS) entry which is preliminary data.</text>
</comment>
<dbReference type="EMBL" id="BSRX01000110">
    <property type="protein sequence ID" value="GLW59627.1"/>
    <property type="molecule type" value="Genomic_DNA"/>
</dbReference>
<organism evidence="1 2">
    <name type="scientific">Kitasatospora phosalacinea</name>
    <dbReference type="NCBI Taxonomy" id="2065"/>
    <lineage>
        <taxon>Bacteria</taxon>
        <taxon>Bacillati</taxon>
        <taxon>Actinomycetota</taxon>
        <taxon>Actinomycetes</taxon>
        <taxon>Kitasatosporales</taxon>
        <taxon>Streptomycetaceae</taxon>
        <taxon>Kitasatospora</taxon>
    </lineage>
</organism>
<gene>
    <name evidence="1" type="ORF">Kpho01_76370</name>
</gene>
<proteinExistence type="predicted"/>
<dbReference type="AlphaFoldDB" id="A0A9W6PQW2"/>